<dbReference type="FunFam" id="3.30.70.270:FF:000001">
    <property type="entry name" value="Diguanylate cyclase domain protein"/>
    <property type="match status" value="1"/>
</dbReference>
<feature type="transmembrane region" description="Helical" evidence="1">
    <location>
        <begin position="6"/>
        <end position="28"/>
    </location>
</feature>
<feature type="transmembrane region" description="Helical" evidence="1">
    <location>
        <begin position="209"/>
        <end position="229"/>
    </location>
</feature>
<dbReference type="SUPFAM" id="SSF55781">
    <property type="entry name" value="GAF domain-like"/>
    <property type="match status" value="1"/>
</dbReference>
<sequence length="848" mass="91224">MNRRAAVRVWGLIGLLAVGALVLFMGPVRSLPFATPPVELPWWGFAIGFAATEYFVIHLHLRRDAHSLSLSELPLLLGYGFLAAPTLLLARLLGAAFTLVVLRRQVSAKLAFNLSLFALEAVVGLIIFRSILGAHPPTDSRAWIAAGAATLATDVLGSVAISAAIWSTEGRVQLGMLREVGVIGTFLALCNAAVGVLVLSVLWTSTEAIVPLVAVAAFMYIGYRAHLMLRQRHANLQMLYRFTSATARSGDTREAAAAMLAEVCELLRCEAAEFALVQPDGQVVLRLRLQDDRLLVDDDLPAVDVAEIQWCLSQTAGGAVRFSGSSLPPPVRAHMEGLTLKDVMLAPIALELAEYHVGIVVAANRTSEVSTFDDEDVELFEALARHAGVALENGRLVERLQSEAAEKAHQANHDSLTGLPNRKLFQVELTAACQTSLDDGTGFAVLLLDLDNFKDVNDTLGHATGDLLLQEVALRLSASLRPGDSVARLGGDEFAVLVRDVAPDAAMVVADRLIQKLNRPCALDGIAVDVRASLGVATCPQHAGDPDELLQRADVAMYAAKHDGRGPVMYAPELDVHTHRRLALAAELRTAIRERRIGVAYQPKVRLSDDVVVGAEALARWNHPEMGQIGPDEFIPIAEETGLIRELTTHVLHRAIEDAQVWHARGHLISVAVNISARSVIDQDFPAHLTDLLRTTGIAPHLLTLEVTESSMMTDREQAVANLTAIAALGVELSIDDFGTGFSSMAYLKRLPLDEIKIDQGFIRTMLVDESDAVIVRSILDLAHNLGMSTVAEGVEDTATSDALLALGCGVAQGYLWSRPVSASALLQLLVHEDRSVVPVSAARPVAI</sequence>
<dbReference type="InterPro" id="IPR000160">
    <property type="entry name" value="GGDEF_dom"/>
</dbReference>
<evidence type="ECO:0000256" key="1">
    <source>
        <dbReference type="SAM" id="Phobius"/>
    </source>
</evidence>
<dbReference type="InterPro" id="IPR043128">
    <property type="entry name" value="Rev_trsase/Diguanyl_cyclase"/>
</dbReference>
<dbReference type="Gene3D" id="3.20.20.450">
    <property type="entry name" value="EAL domain"/>
    <property type="match status" value="1"/>
</dbReference>
<dbReference type="KEGG" id="euz:DVS28_a3434"/>
<name>A0A346Y0W2_9ACTN</name>
<dbReference type="PANTHER" id="PTHR44757">
    <property type="entry name" value="DIGUANYLATE CYCLASE DGCP"/>
    <property type="match status" value="1"/>
</dbReference>
<dbReference type="CDD" id="cd01949">
    <property type="entry name" value="GGDEF"/>
    <property type="match status" value="1"/>
</dbReference>
<dbReference type="Gene3D" id="3.30.450.40">
    <property type="match status" value="1"/>
</dbReference>
<dbReference type="Gene3D" id="3.30.70.270">
    <property type="match status" value="1"/>
</dbReference>
<feature type="transmembrane region" description="Helical" evidence="1">
    <location>
        <begin position="40"/>
        <end position="61"/>
    </location>
</feature>
<dbReference type="EMBL" id="CP031165">
    <property type="protein sequence ID" value="AXV08109.1"/>
    <property type="molecule type" value="Genomic_DNA"/>
</dbReference>
<dbReference type="AlphaFoldDB" id="A0A346Y0W2"/>
<evidence type="ECO:0000313" key="4">
    <source>
        <dbReference type="EMBL" id="AXV08109.1"/>
    </source>
</evidence>
<dbReference type="SMART" id="SM00065">
    <property type="entry name" value="GAF"/>
    <property type="match status" value="1"/>
</dbReference>
<dbReference type="Proteomes" id="UP000264006">
    <property type="component" value="Chromosome"/>
</dbReference>
<dbReference type="PROSITE" id="PS50883">
    <property type="entry name" value="EAL"/>
    <property type="match status" value="1"/>
</dbReference>
<evidence type="ECO:0000313" key="5">
    <source>
        <dbReference type="Proteomes" id="UP000264006"/>
    </source>
</evidence>
<dbReference type="InterPro" id="IPR001633">
    <property type="entry name" value="EAL_dom"/>
</dbReference>
<feature type="domain" description="GGDEF" evidence="3">
    <location>
        <begin position="441"/>
        <end position="573"/>
    </location>
</feature>
<keyword evidence="1" id="KW-1133">Transmembrane helix</keyword>
<dbReference type="InterPro" id="IPR029016">
    <property type="entry name" value="GAF-like_dom_sf"/>
</dbReference>
<keyword evidence="5" id="KW-1185">Reference proteome</keyword>
<evidence type="ECO:0000259" key="3">
    <source>
        <dbReference type="PROSITE" id="PS50887"/>
    </source>
</evidence>
<keyword evidence="1" id="KW-0812">Transmembrane</keyword>
<dbReference type="Pfam" id="PF00990">
    <property type="entry name" value="GGDEF"/>
    <property type="match status" value="1"/>
</dbReference>
<dbReference type="NCBIfam" id="TIGR00254">
    <property type="entry name" value="GGDEF"/>
    <property type="match status" value="1"/>
</dbReference>
<dbReference type="InterPro" id="IPR035919">
    <property type="entry name" value="EAL_sf"/>
</dbReference>
<gene>
    <name evidence="4" type="ORF">DVS28_a3434</name>
</gene>
<dbReference type="SMART" id="SM00267">
    <property type="entry name" value="GGDEF"/>
    <property type="match status" value="1"/>
</dbReference>
<dbReference type="PANTHER" id="PTHR44757:SF2">
    <property type="entry name" value="BIOFILM ARCHITECTURE MAINTENANCE PROTEIN MBAA"/>
    <property type="match status" value="1"/>
</dbReference>
<protein>
    <submittedName>
        <fullName evidence="4">Diguanylate cyclase/phosphodiesterase (GGDEF &amp; EAL domains) with PAS/PAC sensor(S)</fullName>
    </submittedName>
</protein>
<dbReference type="SUPFAM" id="SSF55073">
    <property type="entry name" value="Nucleotide cyclase"/>
    <property type="match status" value="1"/>
</dbReference>
<dbReference type="RefSeq" id="WP_164710668.1">
    <property type="nucleotide sequence ID" value="NZ_CP031165.1"/>
</dbReference>
<accession>A0A346Y0W2</accession>
<dbReference type="SMART" id="SM00052">
    <property type="entry name" value="EAL"/>
    <property type="match status" value="1"/>
</dbReference>
<feature type="domain" description="EAL" evidence="2">
    <location>
        <begin position="581"/>
        <end position="834"/>
    </location>
</feature>
<dbReference type="Pfam" id="PF00563">
    <property type="entry name" value="EAL"/>
    <property type="match status" value="1"/>
</dbReference>
<feature type="transmembrane region" description="Helical" evidence="1">
    <location>
        <begin position="180"/>
        <end position="203"/>
    </location>
</feature>
<proteinExistence type="predicted"/>
<dbReference type="InterPro" id="IPR029787">
    <property type="entry name" value="Nucleotide_cyclase"/>
</dbReference>
<dbReference type="InterPro" id="IPR003018">
    <property type="entry name" value="GAF"/>
</dbReference>
<evidence type="ECO:0000259" key="2">
    <source>
        <dbReference type="PROSITE" id="PS50883"/>
    </source>
</evidence>
<dbReference type="CDD" id="cd01948">
    <property type="entry name" value="EAL"/>
    <property type="match status" value="1"/>
</dbReference>
<feature type="transmembrane region" description="Helical" evidence="1">
    <location>
        <begin position="81"/>
        <end position="102"/>
    </location>
</feature>
<reference evidence="4 5" key="1">
    <citation type="submission" date="2018-09" db="EMBL/GenBank/DDBJ databases">
        <title>Complete genome sequence of Euzebya sp. DY32-46 isolated from seawater of Pacific Ocean.</title>
        <authorList>
            <person name="Xu L."/>
            <person name="Wu Y.-H."/>
            <person name="Xu X.-W."/>
        </authorList>
    </citation>
    <scope>NUCLEOTIDE SEQUENCE [LARGE SCALE GENOMIC DNA]</scope>
    <source>
        <strain evidence="4 5">DY32-46</strain>
    </source>
</reference>
<dbReference type="PROSITE" id="PS50887">
    <property type="entry name" value="GGDEF"/>
    <property type="match status" value="1"/>
</dbReference>
<feature type="transmembrane region" description="Helical" evidence="1">
    <location>
        <begin position="144"/>
        <end position="168"/>
    </location>
</feature>
<feature type="transmembrane region" description="Helical" evidence="1">
    <location>
        <begin position="114"/>
        <end position="132"/>
    </location>
</feature>
<organism evidence="4 5">
    <name type="scientific">Euzebya pacifica</name>
    <dbReference type="NCBI Taxonomy" id="1608957"/>
    <lineage>
        <taxon>Bacteria</taxon>
        <taxon>Bacillati</taxon>
        <taxon>Actinomycetota</taxon>
        <taxon>Nitriliruptoria</taxon>
        <taxon>Euzebyales</taxon>
    </lineage>
</organism>
<dbReference type="InterPro" id="IPR052155">
    <property type="entry name" value="Biofilm_reg_signaling"/>
</dbReference>
<keyword evidence="1" id="KW-0472">Membrane</keyword>
<dbReference type="SUPFAM" id="SSF141868">
    <property type="entry name" value="EAL domain-like"/>
    <property type="match status" value="1"/>
</dbReference>